<keyword evidence="3" id="KW-0274">FAD</keyword>
<evidence type="ECO:0000259" key="5">
    <source>
        <dbReference type="Pfam" id="PF18267"/>
    </source>
</evidence>
<keyword evidence="7" id="KW-1185">Reference proteome</keyword>
<dbReference type="PANTHER" id="PTHR43429:SF3">
    <property type="entry name" value="NITRITE REDUCTASE [NAD(P)H]"/>
    <property type="match status" value="1"/>
</dbReference>
<reference evidence="7" key="1">
    <citation type="submission" date="2016-11" db="EMBL/GenBank/DDBJ databases">
        <authorList>
            <person name="Varghese N."/>
            <person name="Submissions S."/>
        </authorList>
    </citation>
    <scope>NUCLEOTIDE SEQUENCE [LARGE SCALE GENOMIC DNA]</scope>
    <source>
        <strain evidence="7">DSM 15449</strain>
    </source>
</reference>
<organism evidence="6 7">
    <name type="scientific">Desulfosporosinus lacus DSM 15449</name>
    <dbReference type="NCBI Taxonomy" id="1121420"/>
    <lineage>
        <taxon>Bacteria</taxon>
        <taxon>Bacillati</taxon>
        <taxon>Bacillota</taxon>
        <taxon>Clostridia</taxon>
        <taxon>Eubacteriales</taxon>
        <taxon>Desulfitobacteriaceae</taxon>
        <taxon>Desulfosporosinus</taxon>
    </lineage>
</organism>
<dbReference type="InterPro" id="IPR023753">
    <property type="entry name" value="FAD/NAD-binding_dom"/>
</dbReference>
<dbReference type="InterPro" id="IPR050260">
    <property type="entry name" value="FAD-bd_OxRdtase"/>
</dbReference>
<dbReference type="InterPro" id="IPR041575">
    <property type="entry name" value="Rubredoxin_C"/>
</dbReference>
<evidence type="ECO:0000313" key="6">
    <source>
        <dbReference type="EMBL" id="SHI42428.1"/>
    </source>
</evidence>
<gene>
    <name evidence="6" type="ORF">SAMN02746098_04046</name>
</gene>
<dbReference type="Pfam" id="PF07992">
    <property type="entry name" value="Pyr_redox_2"/>
    <property type="match status" value="1"/>
</dbReference>
<dbReference type="Proteomes" id="UP000183954">
    <property type="component" value="Unassembled WGS sequence"/>
</dbReference>
<dbReference type="PRINTS" id="PR00411">
    <property type="entry name" value="PNDRDTASEI"/>
</dbReference>
<dbReference type="Gene3D" id="3.50.50.60">
    <property type="entry name" value="FAD/NAD(P)-binding domain"/>
    <property type="match status" value="2"/>
</dbReference>
<dbReference type="Pfam" id="PF18267">
    <property type="entry name" value="Rubredoxin_C"/>
    <property type="match status" value="1"/>
</dbReference>
<dbReference type="OrthoDB" id="9807946at2"/>
<feature type="domain" description="NADH-rubredoxin oxidoreductase C-terminal" evidence="5">
    <location>
        <begin position="329"/>
        <end position="391"/>
    </location>
</feature>
<dbReference type="InterPro" id="IPR016156">
    <property type="entry name" value="FAD/NAD-linked_Rdtase_dimer_sf"/>
</dbReference>
<keyword evidence="2" id="KW-0285">Flavoprotein</keyword>
<evidence type="ECO:0000256" key="1">
    <source>
        <dbReference type="ARBA" id="ARBA00001974"/>
    </source>
</evidence>
<dbReference type="InterPro" id="IPR036188">
    <property type="entry name" value="FAD/NAD-bd_sf"/>
</dbReference>
<accession>A0A1M6B1E3</accession>
<proteinExistence type="predicted"/>
<dbReference type="PANTHER" id="PTHR43429">
    <property type="entry name" value="PYRIDINE NUCLEOTIDE-DISULFIDE OXIDOREDUCTASE DOMAIN-CONTAINING"/>
    <property type="match status" value="1"/>
</dbReference>
<dbReference type="Gene3D" id="3.30.390.30">
    <property type="match status" value="1"/>
</dbReference>
<evidence type="ECO:0000313" key="7">
    <source>
        <dbReference type="Proteomes" id="UP000183954"/>
    </source>
</evidence>
<comment type="cofactor">
    <cofactor evidence="1">
        <name>FAD</name>
        <dbReference type="ChEBI" id="CHEBI:57692"/>
    </cofactor>
</comment>
<protein>
    <submittedName>
        <fullName evidence="6">Pyridine nucleotide-disulphide oxidoreductase</fullName>
    </submittedName>
</protein>
<evidence type="ECO:0000256" key="2">
    <source>
        <dbReference type="ARBA" id="ARBA00022630"/>
    </source>
</evidence>
<evidence type="ECO:0000256" key="3">
    <source>
        <dbReference type="ARBA" id="ARBA00022827"/>
    </source>
</evidence>
<dbReference type="GO" id="GO:0016491">
    <property type="term" value="F:oxidoreductase activity"/>
    <property type="evidence" value="ECO:0007669"/>
    <property type="project" value="InterPro"/>
</dbReference>
<sequence>MRYLIIGNSAAGIFAAETIRGLDSNGKITMISKEDCLPYSRCLTSYFLGKEISEEGMNIRNKDFYTQTGIDFRGGNAERVDSDYKCVWLDSGEKVGYDKLLIATGASPFSPPLEGSDMKGVFQLRTSADAKAMAEFAPKVKTAVVMGAGLVGLKGAHGLHELGIKVIVVGSAPYLMRYSTDPESSEILIRLLENDGYRILLNTKAERILGERNSEGRMAVSGVVLNSGEHIPCQMVLKAIGVRPNVQLVEGSGVFVNKGIVVDEEMETHVKDIYAAGDVAEADDFLQGGKSVSALWPTATEQGIIAGYNMAGVKRSYPGALALNSAVICGVGLISAGIMNLPPGEGIVLKAVEPKRNFYRKFVIKDGRLIGMIMVGKIEGAGILSGLIRKKAKVDLNYLNYLLTNPVKYQGYFPVGKGGE</sequence>
<feature type="domain" description="FAD/NAD(P)-binding" evidence="4">
    <location>
        <begin position="2"/>
        <end position="303"/>
    </location>
</feature>
<dbReference type="PRINTS" id="PR00368">
    <property type="entry name" value="FADPNR"/>
</dbReference>
<dbReference type="AlphaFoldDB" id="A0A1M6B1E3"/>
<name>A0A1M6B1E3_9FIRM</name>
<dbReference type="EMBL" id="FQXJ01000018">
    <property type="protein sequence ID" value="SHI42428.1"/>
    <property type="molecule type" value="Genomic_DNA"/>
</dbReference>
<evidence type="ECO:0000259" key="4">
    <source>
        <dbReference type="Pfam" id="PF07992"/>
    </source>
</evidence>
<dbReference type="SUPFAM" id="SSF51905">
    <property type="entry name" value="FAD/NAD(P)-binding domain"/>
    <property type="match status" value="2"/>
</dbReference>
<dbReference type="STRING" id="1121420.SAMN02746098_04046"/>